<name>A0AA49JFH1_9BACT</name>
<reference evidence="1" key="1">
    <citation type="journal article" date="2023" name="Comput. Struct. Biotechnol. J.">
        <title>Discovery of a novel marine Bacteroidetes with a rich repertoire of carbohydrate-active enzymes.</title>
        <authorList>
            <person name="Chen B."/>
            <person name="Liu G."/>
            <person name="Chen Q."/>
            <person name="Wang H."/>
            <person name="Liu L."/>
            <person name="Tang K."/>
        </authorList>
    </citation>
    <scope>NUCLEOTIDE SEQUENCE</scope>
    <source>
        <strain evidence="1">TK19036</strain>
    </source>
</reference>
<dbReference type="EMBL" id="CP120682">
    <property type="protein sequence ID" value="WKN39278.1"/>
    <property type="molecule type" value="Genomic_DNA"/>
</dbReference>
<organism evidence="1">
    <name type="scientific">Roseihalotalea indica</name>
    <dbReference type="NCBI Taxonomy" id="2867963"/>
    <lineage>
        <taxon>Bacteria</taxon>
        <taxon>Pseudomonadati</taxon>
        <taxon>Bacteroidota</taxon>
        <taxon>Cytophagia</taxon>
        <taxon>Cytophagales</taxon>
        <taxon>Catalimonadaceae</taxon>
        <taxon>Roseihalotalea</taxon>
    </lineage>
</organism>
<evidence type="ECO:0000313" key="1">
    <source>
        <dbReference type="EMBL" id="WKN39278.1"/>
    </source>
</evidence>
<keyword evidence="1" id="KW-0418">Kinase</keyword>
<gene>
    <name evidence="1" type="ORF">K4G66_11315</name>
</gene>
<dbReference type="InterPro" id="IPR046239">
    <property type="entry name" value="DUF6272"/>
</dbReference>
<accession>A0AA49JFH1</accession>
<protein>
    <submittedName>
        <fullName evidence="1">SiaB family protein kinase</fullName>
    </submittedName>
</protein>
<dbReference type="GO" id="GO:0016301">
    <property type="term" value="F:kinase activity"/>
    <property type="evidence" value="ECO:0007669"/>
    <property type="project" value="UniProtKB-KW"/>
</dbReference>
<proteinExistence type="predicted"/>
<keyword evidence="1" id="KW-0808">Transferase</keyword>
<dbReference type="AlphaFoldDB" id="A0AA49JFH1"/>
<dbReference type="NCBIfam" id="NF038262">
    <property type="entry name" value="SiaB_fam_kinase"/>
    <property type="match status" value="1"/>
</dbReference>
<dbReference type="Pfam" id="PF19788">
    <property type="entry name" value="DUF6272"/>
    <property type="match status" value="1"/>
</dbReference>
<sequence length="168" mass="19017">MQDRNLLISYKGPVTPAIMAEISRDIREQLNDFPHANRKLFSIFIELAQNILFYSAEKICYAGRTESVGILQLSESEESYVFSCGNIVSDSDVGHLADSCNTINSLDKEELRKLKRHQRRQPQADHSQGAGIGLVQAAILSNHPLEIEVYEIDEKNSFFSLFVTIDKR</sequence>
<reference evidence="1" key="2">
    <citation type="journal article" date="2024" name="Antonie Van Leeuwenhoek">
        <title>Roseihalotalea indica gen. nov., sp. nov., a halophilic Bacteroidetes from mesopelagic Southwest Indian Ocean with higher carbohydrate metabolic potential.</title>
        <authorList>
            <person name="Chen B."/>
            <person name="Zhang M."/>
            <person name="Lin D."/>
            <person name="Ye J."/>
            <person name="Tang K."/>
        </authorList>
    </citation>
    <scope>NUCLEOTIDE SEQUENCE</scope>
    <source>
        <strain evidence="1">TK19036</strain>
    </source>
</reference>